<evidence type="ECO:0000256" key="1">
    <source>
        <dbReference type="ARBA" id="ARBA00004496"/>
    </source>
</evidence>
<dbReference type="GO" id="GO:0000774">
    <property type="term" value="F:adenyl-nucleotide exchange factor activity"/>
    <property type="evidence" value="ECO:0007669"/>
    <property type="project" value="InterPro"/>
</dbReference>
<dbReference type="Gene3D" id="3.90.20.20">
    <property type="match status" value="1"/>
</dbReference>
<dbReference type="PANTHER" id="PTHR21237">
    <property type="entry name" value="GRPE PROTEIN"/>
    <property type="match status" value="1"/>
</dbReference>
<feature type="compositionally biased region" description="Low complexity" evidence="13">
    <location>
        <begin position="19"/>
        <end position="31"/>
    </location>
</feature>
<evidence type="ECO:0000313" key="15">
    <source>
        <dbReference type="Proteomes" id="UP000317839"/>
    </source>
</evidence>
<proteinExistence type="inferred from homology"/>
<comment type="subunit">
    <text evidence="3 10">Homodimer.</text>
</comment>
<evidence type="ECO:0000256" key="12">
    <source>
        <dbReference type="RuleBase" id="RU004478"/>
    </source>
</evidence>
<evidence type="ECO:0000256" key="11">
    <source>
        <dbReference type="RuleBase" id="RU000639"/>
    </source>
</evidence>
<reference evidence="14 15" key="1">
    <citation type="submission" date="2019-06" db="EMBL/GenBank/DDBJ databases">
        <title>Draft genome of Aliikangiella marina GYP-15.</title>
        <authorList>
            <person name="Wang G."/>
        </authorList>
    </citation>
    <scope>NUCLEOTIDE SEQUENCE [LARGE SCALE GENOMIC DNA]</scope>
    <source>
        <strain evidence="14 15">GYP-15</strain>
    </source>
</reference>
<comment type="similarity">
    <text evidence="2 10 12">Belongs to the GrpE family.</text>
</comment>
<keyword evidence="6 10" id="KW-0143">Chaperone</keyword>
<dbReference type="RefSeq" id="WP_142944108.1">
    <property type="nucleotide sequence ID" value="NZ_VIKR01000007.1"/>
</dbReference>
<dbReference type="Proteomes" id="UP000317839">
    <property type="component" value="Unassembled WGS sequence"/>
</dbReference>
<feature type="compositionally biased region" description="Polar residues" evidence="13">
    <location>
        <begin position="1"/>
        <end position="18"/>
    </location>
</feature>
<organism evidence="14 15">
    <name type="scientific">Aliikangiella marina</name>
    <dbReference type="NCBI Taxonomy" id="1712262"/>
    <lineage>
        <taxon>Bacteria</taxon>
        <taxon>Pseudomonadati</taxon>
        <taxon>Pseudomonadota</taxon>
        <taxon>Gammaproteobacteria</taxon>
        <taxon>Oceanospirillales</taxon>
        <taxon>Pleioneaceae</taxon>
        <taxon>Aliikangiella</taxon>
    </lineage>
</organism>
<evidence type="ECO:0000313" key="14">
    <source>
        <dbReference type="EMBL" id="TQV70890.1"/>
    </source>
</evidence>
<comment type="caution">
    <text evidence="14">The sequence shown here is derived from an EMBL/GenBank/DDBJ whole genome shotgun (WGS) entry which is preliminary data.</text>
</comment>
<dbReference type="PANTHER" id="PTHR21237:SF23">
    <property type="entry name" value="GRPE PROTEIN HOMOLOG, MITOCHONDRIAL"/>
    <property type="match status" value="1"/>
</dbReference>
<evidence type="ECO:0000256" key="5">
    <source>
        <dbReference type="ARBA" id="ARBA00023016"/>
    </source>
</evidence>
<name>A0A545T103_9GAMM</name>
<dbReference type="Gene3D" id="2.30.22.10">
    <property type="entry name" value="Head domain of nucleotide exchange factor GrpE"/>
    <property type="match status" value="1"/>
</dbReference>
<dbReference type="InterPro" id="IPR009012">
    <property type="entry name" value="GrpE_head"/>
</dbReference>
<dbReference type="PRINTS" id="PR00773">
    <property type="entry name" value="GRPEPROTEIN"/>
</dbReference>
<evidence type="ECO:0000256" key="3">
    <source>
        <dbReference type="ARBA" id="ARBA00011738"/>
    </source>
</evidence>
<dbReference type="CDD" id="cd00446">
    <property type="entry name" value="GrpE"/>
    <property type="match status" value="1"/>
</dbReference>
<evidence type="ECO:0000256" key="6">
    <source>
        <dbReference type="ARBA" id="ARBA00023186"/>
    </source>
</evidence>
<keyword evidence="4 10" id="KW-0963">Cytoplasm</keyword>
<evidence type="ECO:0000256" key="2">
    <source>
        <dbReference type="ARBA" id="ARBA00009054"/>
    </source>
</evidence>
<evidence type="ECO:0000256" key="10">
    <source>
        <dbReference type="HAMAP-Rule" id="MF_01151"/>
    </source>
</evidence>
<sequence>MSNNEELQNTEDQVSGDTQEQAEQSAAAEQELSFEEQTEKLAAELEQALQEAENHKDVAIRAKAESENIRRRAEREITNASKFALERFAREILAVVDSLEKALELPVEHDAQKSMREGIELTYKLLVDTLNKFNIEQIAPLGDAFDPGLHEAMVMQESDEHEPNSVMHVIQMGYSLNGRLIRPARVIVAKGKSPQIDEKA</sequence>
<dbReference type="Pfam" id="PF01025">
    <property type="entry name" value="GrpE"/>
    <property type="match status" value="1"/>
</dbReference>
<dbReference type="GO" id="GO:0042803">
    <property type="term" value="F:protein homodimerization activity"/>
    <property type="evidence" value="ECO:0007669"/>
    <property type="project" value="InterPro"/>
</dbReference>
<dbReference type="FunFam" id="2.30.22.10:FF:000001">
    <property type="entry name" value="Protein GrpE"/>
    <property type="match status" value="1"/>
</dbReference>
<evidence type="ECO:0000256" key="8">
    <source>
        <dbReference type="ARBA" id="ARBA00072274"/>
    </source>
</evidence>
<dbReference type="HAMAP" id="MF_01151">
    <property type="entry name" value="GrpE"/>
    <property type="match status" value="1"/>
</dbReference>
<keyword evidence="15" id="KW-1185">Reference proteome</keyword>
<dbReference type="InterPro" id="IPR000740">
    <property type="entry name" value="GrpE"/>
</dbReference>
<dbReference type="GO" id="GO:0051082">
    <property type="term" value="F:unfolded protein binding"/>
    <property type="evidence" value="ECO:0007669"/>
    <property type="project" value="TreeGrafter"/>
</dbReference>
<dbReference type="EMBL" id="VIKR01000007">
    <property type="protein sequence ID" value="TQV70890.1"/>
    <property type="molecule type" value="Genomic_DNA"/>
</dbReference>
<dbReference type="NCBIfam" id="NF010738">
    <property type="entry name" value="PRK14140.1"/>
    <property type="match status" value="1"/>
</dbReference>
<evidence type="ECO:0000256" key="7">
    <source>
        <dbReference type="ARBA" id="ARBA00053401"/>
    </source>
</evidence>
<protein>
    <recommendedName>
        <fullName evidence="8 10">Protein GrpE</fullName>
    </recommendedName>
    <alternativeName>
        <fullName evidence="9 10">HSP-70 cofactor</fullName>
    </alternativeName>
</protein>
<dbReference type="NCBIfam" id="NF010748">
    <property type="entry name" value="PRK14150.1"/>
    <property type="match status" value="1"/>
</dbReference>
<comment type="subcellular location">
    <subcellularLocation>
        <location evidence="1 10">Cytoplasm</location>
    </subcellularLocation>
</comment>
<dbReference type="AlphaFoldDB" id="A0A545T103"/>
<dbReference type="InterPro" id="IPR013805">
    <property type="entry name" value="GrpE_CC"/>
</dbReference>
<dbReference type="GO" id="GO:0005829">
    <property type="term" value="C:cytosol"/>
    <property type="evidence" value="ECO:0007669"/>
    <property type="project" value="TreeGrafter"/>
</dbReference>
<keyword evidence="5 10" id="KW-0346">Stress response</keyword>
<gene>
    <name evidence="10 14" type="primary">grpE</name>
    <name evidence="14" type="ORF">FLL45_21415</name>
</gene>
<dbReference type="NCBIfam" id="NF010737">
    <property type="entry name" value="PRK14139.1"/>
    <property type="match status" value="1"/>
</dbReference>
<dbReference type="GO" id="GO:0051087">
    <property type="term" value="F:protein-folding chaperone binding"/>
    <property type="evidence" value="ECO:0007669"/>
    <property type="project" value="InterPro"/>
</dbReference>
<feature type="region of interest" description="Disordered" evidence="13">
    <location>
        <begin position="1"/>
        <end position="38"/>
    </location>
</feature>
<evidence type="ECO:0000256" key="4">
    <source>
        <dbReference type="ARBA" id="ARBA00022490"/>
    </source>
</evidence>
<dbReference type="GO" id="GO:0006457">
    <property type="term" value="P:protein folding"/>
    <property type="evidence" value="ECO:0007669"/>
    <property type="project" value="InterPro"/>
</dbReference>
<evidence type="ECO:0000256" key="13">
    <source>
        <dbReference type="SAM" id="MobiDB-lite"/>
    </source>
</evidence>
<evidence type="ECO:0000256" key="9">
    <source>
        <dbReference type="ARBA" id="ARBA00076414"/>
    </source>
</evidence>
<accession>A0A545T103</accession>
<dbReference type="PROSITE" id="PS01071">
    <property type="entry name" value="GRPE"/>
    <property type="match status" value="1"/>
</dbReference>
<dbReference type="SUPFAM" id="SSF51064">
    <property type="entry name" value="Head domain of nucleotide exchange factor GrpE"/>
    <property type="match status" value="1"/>
</dbReference>
<dbReference type="OrthoDB" id="9789811at2"/>
<dbReference type="SUPFAM" id="SSF58014">
    <property type="entry name" value="Coiled-coil domain of nucleotide exchange factor GrpE"/>
    <property type="match status" value="1"/>
</dbReference>
<comment type="function">
    <text evidence="7 10 11">Participates actively in the response to hyperosmotic and heat shock by preventing the aggregation of stress-denatured proteins, in association with DnaK and GrpE. It is the nucleotide exchange factor for DnaK and may function as a thermosensor. Unfolded proteins bind initially to DnaJ; upon interaction with the DnaJ-bound protein, DnaK hydrolyzes its bound ATP, resulting in the formation of a stable complex. GrpE releases ADP from DnaK; ATP binding to DnaK triggers the release of the substrate protein, thus completing the reaction cycle. Several rounds of ATP-dependent interactions between DnaJ, DnaK and GrpE are required for fully efficient folding.</text>
</comment>